<feature type="region of interest" description="Disordered" evidence="3">
    <location>
        <begin position="344"/>
        <end position="401"/>
    </location>
</feature>
<dbReference type="GO" id="GO:0003729">
    <property type="term" value="F:mRNA binding"/>
    <property type="evidence" value="ECO:0007669"/>
    <property type="project" value="TreeGrafter"/>
</dbReference>
<reference evidence="5" key="1">
    <citation type="journal article" date="2023" name="Mol. Biol. Evol.">
        <title>Third-Generation Sequencing Reveals the Adaptive Role of the Epigenome in Three Deep-Sea Polychaetes.</title>
        <authorList>
            <person name="Perez M."/>
            <person name="Aroh O."/>
            <person name="Sun Y."/>
            <person name="Lan Y."/>
            <person name="Juniper S.K."/>
            <person name="Young C.R."/>
            <person name="Angers B."/>
            <person name="Qian P.Y."/>
        </authorList>
    </citation>
    <scope>NUCLEOTIDE SEQUENCE</scope>
    <source>
        <strain evidence="5">P08H-3</strain>
    </source>
</reference>
<dbReference type="InterPro" id="IPR036612">
    <property type="entry name" value="KH_dom_type_1_sf"/>
</dbReference>
<evidence type="ECO:0000313" key="6">
    <source>
        <dbReference type="Proteomes" id="UP001208570"/>
    </source>
</evidence>
<gene>
    <name evidence="5" type="ORF">LSH36_444g01043</name>
</gene>
<dbReference type="PANTHER" id="PTHR11208">
    <property type="entry name" value="RNA-BINDING PROTEIN RELATED"/>
    <property type="match status" value="1"/>
</dbReference>
<feature type="compositionally biased region" description="Low complexity" evidence="3">
    <location>
        <begin position="257"/>
        <end position="287"/>
    </location>
</feature>
<dbReference type="InterPro" id="IPR055256">
    <property type="entry name" value="KH_1_KHDC4/BBP-like"/>
</dbReference>
<evidence type="ECO:0000256" key="1">
    <source>
        <dbReference type="ARBA" id="ARBA00022884"/>
    </source>
</evidence>
<feature type="region of interest" description="Disordered" evidence="3">
    <location>
        <begin position="187"/>
        <end position="331"/>
    </location>
</feature>
<dbReference type="GO" id="GO:0005634">
    <property type="term" value="C:nucleus"/>
    <property type="evidence" value="ECO:0007669"/>
    <property type="project" value="TreeGrafter"/>
</dbReference>
<organism evidence="5 6">
    <name type="scientific">Paralvinella palmiformis</name>
    <dbReference type="NCBI Taxonomy" id="53620"/>
    <lineage>
        <taxon>Eukaryota</taxon>
        <taxon>Metazoa</taxon>
        <taxon>Spiralia</taxon>
        <taxon>Lophotrochozoa</taxon>
        <taxon>Annelida</taxon>
        <taxon>Polychaeta</taxon>
        <taxon>Sedentaria</taxon>
        <taxon>Canalipalpata</taxon>
        <taxon>Terebellida</taxon>
        <taxon>Terebelliformia</taxon>
        <taxon>Alvinellidae</taxon>
        <taxon>Paralvinella</taxon>
    </lineage>
</organism>
<dbReference type="Proteomes" id="UP001208570">
    <property type="component" value="Unassembled WGS sequence"/>
</dbReference>
<dbReference type="SMART" id="SM00322">
    <property type="entry name" value="KH"/>
    <property type="match status" value="1"/>
</dbReference>
<dbReference type="Gene3D" id="3.30.1370.10">
    <property type="entry name" value="K Homology domain, type 1"/>
    <property type="match status" value="1"/>
</dbReference>
<dbReference type="SUPFAM" id="SSF54791">
    <property type="entry name" value="Eukaryotic type KH-domain (KH-domain type I)"/>
    <property type="match status" value="1"/>
</dbReference>
<dbReference type="InterPro" id="IPR004087">
    <property type="entry name" value="KH_dom"/>
</dbReference>
<proteinExistence type="predicted"/>
<dbReference type="PROSITE" id="PS50084">
    <property type="entry name" value="KH_TYPE_1"/>
    <property type="match status" value="1"/>
</dbReference>
<keyword evidence="6" id="KW-1185">Reference proteome</keyword>
<dbReference type="CDD" id="cd22384">
    <property type="entry name" value="KH-I_KHDRBS"/>
    <property type="match status" value="1"/>
</dbReference>
<evidence type="ECO:0000259" key="4">
    <source>
        <dbReference type="SMART" id="SM00322"/>
    </source>
</evidence>
<evidence type="ECO:0000313" key="5">
    <source>
        <dbReference type="EMBL" id="KAK2149610.1"/>
    </source>
</evidence>
<dbReference type="PANTHER" id="PTHR11208:SF42">
    <property type="entry name" value="QUAKING RELATED 54B, ISOFORM E"/>
    <property type="match status" value="1"/>
</dbReference>
<sequence>MSSPTMASPKTPSLSPEKMEYMKTLQNEKVNLNASCPNASRLLADEIDRVQTGRDLNKLVELHHAKPMKLAVKVLIPVKQFPKFNFVGKLLGPKGNTLKRMQDETGTKMAILGRGSMRDKQKEEELRKEGGKYSHLNEELHVLVEFFGLPTECYSRMAHALNELRVYLIPDDNDEIRQQQLQEMMYINGEKPVGPPNGAARGRGRGRGMPPPGHGRGGPGALLATPGPRGGPPPSRGGMGRSAPPPPMGRAAPPPMGRAAPPALGRASAGSRPPPSAANRASAGRAGTSRNMESYSSRDSYYAPGSAYADEGYGYDDGEYADPYSQSHGYSATAAQETEYYDYGHGTAGEEPYHGGHGEYGESWNQSSTSYGKAPAPRARSSIPERAHPYAASTAPRTTRY</sequence>
<keyword evidence="1 2" id="KW-0694">RNA-binding</keyword>
<feature type="compositionally biased region" description="Pro residues" evidence="3">
    <location>
        <begin position="243"/>
        <end position="256"/>
    </location>
</feature>
<comment type="caution">
    <text evidence="5">The sequence shown here is derived from an EMBL/GenBank/DDBJ whole genome shotgun (WGS) entry which is preliminary data.</text>
</comment>
<evidence type="ECO:0000256" key="2">
    <source>
        <dbReference type="PROSITE-ProRule" id="PRU00117"/>
    </source>
</evidence>
<evidence type="ECO:0000256" key="3">
    <source>
        <dbReference type="SAM" id="MobiDB-lite"/>
    </source>
</evidence>
<dbReference type="AlphaFoldDB" id="A0AAD9JBW7"/>
<feature type="domain" description="K Homology" evidence="4">
    <location>
        <begin position="68"/>
        <end position="165"/>
    </location>
</feature>
<dbReference type="InterPro" id="IPR045071">
    <property type="entry name" value="BBP-like"/>
</dbReference>
<dbReference type="EMBL" id="JAODUP010000444">
    <property type="protein sequence ID" value="KAK2149610.1"/>
    <property type="molecule type" value="Genomic_DNA"/>
</dbReference>
<feature type="compositionally biased region" description="Polar residues" evidence="3">
    <location>
        <begin position="288"/>
        <end position="299"/>
    </location>
</feature>
<name>A0AAD9JBW7_9ANNE</name>
<dbReference type="Pfam" id="PF22675">
    <property type="entry name" value="KH-I_KHDC4-BBP"/>
    <property type="match status" value="1"/>
</dbReference>
<protein>
    <recommendedName>
        <fullName evidence="4">K Homology domain-containing protein</fullName>
    </recommendedName>
</protein>
<dbReference type="GO" id="GO:0000381">
    <property type="term" value="P:regulation of alternative mRNA splicing, via spliceosome"/>
    <property type="evidence" value="ECO:0007669"/>
    <property type="project" value="TreeGrafter"/>
</dbReference>
<accession>A0AAD9JBW7</accession>
<feature type="compositionally biased region" description="Basic and acidic residues" evidence="3">
    <location>
        <begin position="351"/>
        <end position="360"/>
    </location>
</feature>